<evidence type="ECO:0000313" key="2">
    <source>
        <dbReference type="Proteomes" id="UP001497700"/>
    </source>
</evidence>
<reference evidence="1 2" key="1">
    <citation type="journal article" date="2022" name="New Phytol.">
        <title>Ecological generalism drives hyperdiversity of secondary metabolite gene clusters in xylarialean endophytes.</title>
        <authorList>
            <person name="Franco M.E.E."/>
            <person name="Wisecaver J.H."/>
            <person name="Arnold A.E."/>
            <person name="Ju Y.M."/>
            <person name="Slot J.C."/>
            <person name="Ahrendt S."/>
            <person name="Moore L.P."/>
            <person name="Eastman K.E."/>
            <person name="Scott K."/>
            <person name="Konkel Z."/>
            <person name="Mondo S.J."/>
            <person name="Kuo A."/>
            <person name="Hayes R.D."/>
            <person name="Haridas S."/>
            <person name="Andreopoulos B."/>
            <person name="Riley R."/>
            <person name="LaButti K."/>
            <person name="Pangilinan J."/>
            <person name="Lipzen A."/>
            <person name="Amirebrahimi M."/>
            <person name="Yan J."/>
            <person name="Adam C."/>
            <person name="Keymanesh K."/>
            <person name="Ng V."/>
            <person name="Louie K."/>
            <person name="Northen T."/>
            <person name="Drula E."/>
            <person name="Henrissat B."/>
            <person name="Hsieh H.M."/>
            <person name="Youens-Clark K."/>
            <person name="Lutzoni F."/>
            <person name="Miadlikowska J."/>
            <person name="Eastwood D.C."/>
            <person name="Hamelin R.C."/>
            <person name="Grigoriev I.V."/>
            <person name="U'Ren J.M."/>
        </authorList>
    </citation>
    <scope>NUCLEOTIDE SEQUENCE [LARGE SCALE GENOMIC DNA]</scope>
    <source>
        <strain evidence="1 2">CBS 119005</strain>
    </source>
</reference>
<comment type="caution">
    <text evidence="1">The sequence shown here is derived from an EMBL/GenBank/DDBJ whole genome shotgun (WGS) entry which is preliminary data.</text>
</comment>
<keyword evidence="2" id="KW-1185">Reference proteome</keyword>
<dbReference type="EMBL" id="MU393552">
    <property type="protein sequence ID" value="KAI4861443.1"/>
    <property type="molecule type" value="Genomic_DNA"/>
</dbReference>
<accession>A0ACB9YQ13</accession>
<sequence length="1121" mass="122877">MNSLRQQCRPKHQVLVLKCYPRTIKGAVDVKPNSSELSYLLFYATSRRSKIQKVGQFLEKKTASDVWRVRIGNVQVTLQILAALIEKTPKDLPLFAQNVLKILDLILRSNDITMVEASLPTFQTFCEHHDASLFADQAYLRQYEQVVRAYATFASTRKTPGKGNTSKPVALRWRNAGLEAIKSIAESDALSSPAGRQLDVIVPMILENLWTDNEEFLHILHQRVQIEEKEDANGISRRRTSISTVRTADTGGDANPIAISGTSVDIDKLAEEDTGVVAMQCLRQIFVSANRSQIHGATTALLQFIRERVQQKETVVVQVEKRRDRGWAVRIFELTAGWAPVQDRYVIMIATTDTFLRTPPTSENLADQNVLSAIIGSLLSSQDINLIGLSVMDVLLGLIQHMKRTLKHSAGSRGDSGAPGAAVADEKSVPNVDLSQHMSAPYRELLSHIQQSIGNLATHVYYADQISDMISAILLRLKPHPSVSNSPLANERVDIPPGASTGNFSDDQSHLDSFFALDLAKTIALQAIKSILLVANPKTKVSGNVNLTRNKVPIQVWEGTHWLLRDPDGQVRKAYVDAVSTWLDRETTGSDLEARDDMSQKPSRVNNREFSPATVARRAVSSASNREKPARVPRSRFLQLIHLAIYDNALQFIEYEADIALLHVLLTKLVSKLGVNAARYGLPMIFRLQEDILEAETPLAKVHLGCLCHGYFWALSERFDFEASAVGRAIHNEIVRRRSKQFWIEGVHVPTPSLDLLGTPGIAKPQSKMPTHDVESEALLPFDDRLAMVECICTNYKERAASPPASPSASPGRVFSHPILSSTLSTIPLADDEHELPDKFRGEMATEWNREAVVVALQAESKSASLNGSKTGTTATRGNHLTVNGLSPNGHPPSRPESAYARQNTLQPGSHTSHAAALRNSSIQSHGSGRSASSRGFVASVDQLKSVLTGDPVRPTTFQTLREDDDSSESMASYDFTPSELSFNPNATDGVDGNELAQARSRSKSRERKASGDSGGPLTSHPMEDDEYGEEVPPVPPLPASLVGKSPTPEVGLERLTNTSSQDHAAVKSPKRNIRSRGGDSILSNSFSNTGAASMDLQSMLKGINSKSQQNTLGNLTKPPY</sequence>
<proteinExistence type="predicted"/>
<organism evidence="1 2">
    <name type="scientific">Hypoxylon rubiginosum</name>
    <dbReference type="NCBI Taxonomy" id="110542"/>
    <lineage>
        <taxon>Eukaryota</taxon>
        <taxon>Fungi</taxon>
        <taxon>Dikarya</taxon>
        <taxon>Ascomycota</taxon>
        <taxon>Pezizomycotina</taxon>
        <taxon>Sordariomycetes</taxon>
        <taxon>Xylariomycetidae</taxon>
        <taxon>Xylariales</taxon>
        <taxon>Hypoxylaceae</taxon>
        <taxon>Hypoxylon</taxon>
    </lineage>
</organism>
<evidence type="ECO:0000313" key="1">
    <source>
        <dbReference type="EMBL" id="KAI4861443.1"/>
    </source>
</evidence>
<name>A0ACB9YQ13_9PEZI</name>
<protein>
    <submittedName>
        <fullName evidence="1">Uncharacterized protein</fullName>
    </submittedName>
</protein>
<dbReference type="Proteomes" id="UP001497700">
    <property type="component" value="Unassembled WGS sequence"/>
</dbReference>
<gene>
    <name evidence="1" type="ORF">F4820DRAFT_433747</name>
</gene>